<reference evidence="2 3" key="1">
    <citation type="journal article" date="2018" name="IMA Fungus">
        <title>IMA Genome-F 9: Draft genome sequence of Annulohypoxylon stygium, Aspergillus mulundensis, Berkeleyomyces basicola (syn. Thielaviopsis basicola), Ceratocystis smalleyi, two Cercospora beticola strains, Coleophoma cylindrospora, Fusarium fracticaudum, Phialophora cf. hyalina, and Morchella septimelata.</title>
        <authorList>
            <person name="Wingfield B.D."/>
            <person name="Bills G.F."/>
            <person name="Dong Y."/>
            <person name="Huang W."/>
            <person name="Nel W.J."/>
            <person name="Swalarsk-Parry B.S."/>
            <person name="Vaghefi N."/>
            <person name="Wilken P.M."/>
            <person name="An Z."/>
            <person name="de Beer Z.W."/>
            <person name="De Vos L."/>
            <person name="Chen L."/>
            <person name="Duong T.A."/>
            <person name="Gao Y."/>
            <person name="Hammerbacher A."/>
            <person name="Kikkert J.R."/>
            <person name="Li Y."/>
            <person name="Li H."/>
            <person name="Li K."/>
            <person name="Li Q."/>
            <person name="Liu X."/>
            <person name="Ma X."/>
            <person name="Naidoo K."/>
            <person name="Pethybridge S.J."/>
            <person name="Sun J."/>
            <person name="Steenkamp E.T."/>
            <person name="van der Nest M.A."/>
            <person name="van Wyk S."/>
            <person name="Wingfield M.J."/>
            <person name="Xiong C."/>
            <person name="Yue Q."/>
            <person name="Zhang X."/>
        </authorList>
    </citation>
    <scope>NUCLEOTIDE SEQUENCE [LARGE SCALE GENOMIC DNA]</scope>
    <source>
        <strain evidence="2 3">BP6252</strain>
    </source>
</reference>
<organism evidence="2 3">
    <name type="scientific">Coleophoma cylindrospora</name>
    <dbReference type="NCBI Taxonomy" id="1849047"/>
    <lineage>
        <taxon>Eukaryota</taxon>
        <taxon>Fungi</taxon>
        <taxon>Dikarya</taxon>
        <taxon>Ascomycota</taxon>
        <taxon>Pezizomycotina</taxon>
        <taxon>Leotiomycetes</taxon>
        <taxon>Helotiales</taxon>
        <taxon>Dermateaceae</taxon>
        <taxon>Coleophoma</taxon>
    </lineage>
</organism>
<evidence type="ECO:0000259" key="1">
    <source>
        <dbReference type="PROSITE" id="PS50181"/>
    </source>
</evidence>
<dbReference type="AlphaFoldDB" id="A0A3D8Q971"/>
<dbReference type="EMBL" id="PDLM01000018">
    <property type="protein sequence ID" value="RDW58178.1"/>
    <property type="molecule type" value="Genomic_DNA"/>
</dbReference>
<proteinExistence type="predicted"/>
<sequence length="315" mass="35322">MVVNSTGIEALPNELLITLLSGFSTRALLPMTSVSHHFHDIILRILHTRLLHVASLKDHKLILEVYHPSNKRSTPYLFCDYLGTDGLSDEMEGEGDIYQDVKDTGRLGKLSGLYSHFRPVQPENTRKVIRSHPAGGPLLPASWLAGPLNALVEDHKGEYVCQNINLESYELFSQLCTITSLAKVGPRPGLLSSCVNIGDSVLRVWRDWLSERATALLKNDKLPIESQAQAGDADYSKRLLWADSDKNVGLRLRVSERKDLEAPVLISRDEDAPVSYALEYEELVVKTTKLLLKVEQSLEQETQHLGKAIVFRSWF</sequence>
<protein>
    <recommendedName>
        <fullName evidence="1">F-box domain-containing protein</fullName>
    </recommendedName>
</protein>
<gene>
    <name evidence="2" type="ORF">BP6252_13589</name>
</gene>
<comment type="caution">
    <text evidence="2">The sequence shown here is derived from an EMBL/GenBank/DDBJ whole genome shotgun (WGS) entry which is preliminary data.</text>
</comment>
<evidence type="ECO:0000313" key="3">
    <source>
        <dbReference type="Proteomes" id="UP000256645"/>
    </source>
</evidence>
<keyword evidence="3" id="KW-1185">Reference proteome</keyword>
<name>A0A3D8Q971_9HELO</name>
<evidence type="ECO:0000313" key="2">
    <source>
        <dbReference type="EMBL" id="RDW58178.1"/>
    </source>
</evidence>
<accession>A0A3D8Q971</accession>
<dbReference type="OrthoDB" id="9981546at2759"/>
<dbReference type="Proteomes" id="UP000256645">
    <property type="component" value="Unassembled WGS sequence"/>
</dbReference>
<feature type="domain" description="F-box" evidence="1">
    <location>
        <begin position="5"/>
        <end position="53"/>
    </location>
</feature>
<dbReference type="PROSITE" id="PS50181">
    <property type="entry name" value="FBOX"/>
    <property type="match status" value="1"/>
</dbReference>
<dbReference type="InterPro" id="IPR001810">
    <property type="entry name" value="F-box_dom"/>
</dbReference>